<organism evidence="1 2">
    <name type="scientific">Scophthalmus maximus</name>
    <name type="common">Turbot</name>
    <name type="synonym">Psetta maxima</name>
    <dbReference type="NCBI Taxonomy" id="52904"/>
    <lineage>
        <taxon>Eukaryota</taxon>
        <taxon>Metazoa</taxon>
        <taxon>Chordata</taxon>
        <taxon>Craniata</taxon>
        <taxon>Vertebrata</taxon>
        <taxon>Euteleostomi</taxon>
        <taxon>Actinopterygii</taxon>
        <taxon>Neopterygii</taxon>
        <taxon>Teleostei</taxon>
        <taxon>Neoteleostei</taxon>
        <taxon>Acanthomorphata</taxon>
        <taxon>Carangaria</taxon>
        <taxon>Pleuronectiformes</taxon>
        <taxon>Pleuronectoidei</taxon>
        <taxon>Scophthalmidae</taxon>
        <taxon>Scophthalmus</taxon>
    </lineage>
</organism>
<evidence type="ECO:0000313" key="1">
    <source>
        <dbReference type="EMBL" id="KAF0047627.1"/>
    </source>
</evidence>
<protein>
    <submittedName>
        <fullName evidence="1">Uncharacterized protein</fullName>
    </submittedName>
</protein>
<dbReference type="EMBL" id="VEVO01000001">
    <property type="protein sequence ID" value="KAF0047627.1"/>
    <property type="molecule type" value="Genomic_DNA"/>
</dbReference>
<evidence type="ECO:0000313" key="2">
    <source>
        <dbReference type="Proteomes" id="UP000438429"/>
    </source>
</evidence>
<gene>
    <name evidence="1" type="ORF">F2P81_001260</name>
</gene>
<comment type="caution">
    <text evidence="1">The sequence shown here is derived from an EMBL/GenBank/DDBJ whole genome shotgun (WGS) entry which is preliminary data.</text>
</comment>
<accession>A0A6A4TL64</accession>
<dbReference type="AlphaFoldDB" id="A0A6A4TL64"/>
<reference evidence="1 2" key="1">
    <citation type="submission" date="2019-06" db="EMBL/GenBank/DDBJ databases">
        <title>Draft genomes of female and male turbot (Scophthalmus maximus).</title>
        <authorList>
            <person name="Xu H."/>
            <person name="Xu X.-W."/>
            <person name="Shao C."/>
            <person name="Chen S."/>
        </authorList>
    </citation>
    <scope>NUCLEOTIDE SEQUENCE [LARGE SCALE GENOMIC DNA]</scope>
    <source>
        <strain evidence="1">Ysfricsl-2016a</strain>
        <tissue evidence="1">Blood</tissue>
    </source>
</reference>
<name>A0A6A4TL64_SCOMX</name>
<sequence>MDDTDMIYRQAIVQNAGDDFDYTVALDVRVERRKQQQQTFVMDDPLLGFDATDAEEPERMNRAVLHVLCLCRLPEQSRRKESQSCFVPSGFLVRPFAPWESSRSDLGSAVFQEFFTVSGKETVNLLFVDERAGNKTAQ</sequence>
<proteinExistence type="predicted"/>
<dbReference type="Proteomes" id="UP000438429">
    <property type="component" value="Unassembled WGS sequence"/>
</dbReference>